<accession>A0A4Q5LFM2</accession>
<keyword evidence="3" id="KW-1185">Reference proteome</keyword>
<feature type="signal peptide" evidence="1">
    <location>
        <begin position="1"/>
        <end position="24"/>
    </location>
</feature>
<proteinExistence type="predicted"/>
<dbReference type="EMBL" id="SEWE01000002">
    <property type="protein sequence ID" value="RYU84247.1"/>
    <property type="molecule type" value="Genomic_DNA"/>
</dbReference>
<dbReference type="OrthoDB" id="1524066at2"/>
<evidence type="ECO:0000256" key="1">
    <source>
        <dbReference type="SAM" id="SignalP"/>
    </source>
</evidence>
<protein>
    <recommendedName>
        <fullName evidence="4">Cytochrome c domain-containing protein</fullName>
    </recommendedName>
</protein>
<sequence length="123" mass="13337">MLRRAHLFLLFPALSLGSCTYDNAEDLLARQPVPCDLTAITYTGSISPLLDRNCRSCHNASLLNGNVNLEGYAQAKRYADNGLLVGVTSHAAGFKPMPQNAPKLPECDVNRIRQWVAAGAPNN</sequence>
<keyword evidence="1" id="KW-0732">Signal</keyword>
<evidence type="ECO:0008006" key="4">
    <source>
        <dbReference type="Google" id="ProtNLM"/>
    </source>
</evidence>
<evidence type="ECO:0000313" key="3">
    <source>
        <dbReference type="Proteomes" id="UP000294155"/>
    </source>
</evidence>
<dbReference type="Proteomes" id="UP000294155">
    <property type="component" value="Unassembled WGS sequence"/>
</dbReference>
<gene>
    <name evidence="2" type="ORF">EWM57_00715</name>
</gene>
<name>A0A4Q5LFM2_9BACT</name>
<comment type="caution">
    <text evidence="2">The sequence shown here is derived from an EMBL/GenBank/DDBJ whole genome shotgun (WGS) entry which is preliminary data.</text>
</comment>
<evidence type="ECO:0000313" key="2">
    <source>
        <dbReference type="EMBL" id="RYU84247.1"/>
    </source>
</evidence>
<dbReference type="PROSITE" id="PS51257">
    <property type="entry name" value="PROKAR_LIPOPROTEIN"/>
    <property type="match status" value="1"/>
</dbReference>
<feature type="chain" id="PRO_5020440730" description="Cytochrome c domain-containing protein" evidence="1">
    <location>
        <begin position="25"/>
        <end position="123"/>
    </location>
</feature>
<dbReference type="RefSeq" id="WP_129919214.1">
    <property type="nucleotide sequence ID" value="NZ_SEWE01000002.1"/>
</dbReference>
<dbReference type="AlphaFoldDB" id="A0A4Q5LFM2"/>
<reference evidence="2 3" key="1">
    <citation type="submission" date="2019-02" db="EMBL/GenBank/DDBJ databases">
        <title>Bacterial novel species isolated from soil.</title>
        <authorList>
            <person name="Jung H.-Y."/>
        </authorList>
    </citation>
    <scope>NUCLEOTIDE SEQUENCE [LARGE SCALE GENOMIC DNA]</scope>
    <source>
        <strain evidence="2 3">1-3-3-3</strain>
    </source>
</reference>
<organism evidence="2 3">
    <name type="scientific">Hymenobacter persicinus</name>
    <dbReference type="NCBI Taxonomy" id="2025506"/>
    <lineage>
        <taxon>Bacteria</taxon>
        <taxon>Pseudomonadati</taxon>
        <taxon>Bacteroidota</taxon>
        <taxon>Cytophagia</taxon>
        <taxon>Cytophagales</taxon>
        <taxon>Hymenobacteraceae</taxon>
        <taxon>Hymenobacter</taxon>
    </lineage>
</organism>